<feature type="region of interest" description="Disordered" evidence="5">
    <location>
        <begin position="1"/>
        <end position="21"/>
    </location>
</feature>
<dbReference type="PROSITE" id="PS50082">
    <property type="entry name" value="WD_REPEATS_2"/>
    <property type="match status" value="2"/>
</dbReference>
<dbReference type="SMART" id="SM00320">
    <property type="entry name" value="WD40"/>
    <property type="match status" value="6"/>
</dbReference>
<accession>A0A9P6U5C0</accession>
<evidence type="ECO:0000256" key="2">
    <source>
        <dbReference type="ARBA" id="ARBA00022786"/>
    </source>
</evidence>
<evidence type="ECO:0000256" key="4">
    <source>
        <dbReference type="PROSITE-ProRule" id="PRU00221"/>
    </source>
</evidence>
<dbReference type="PANTHER" id="PTHR22852:SF0">
    <property type="entry name" value="DENTICLELESS PROTEIN HOMOLOG"/>
    <property type="match status" value="1"/>
</dbReference>
<dbReference type="Gene3D" id="2.130.10.10">
    <property type="entry name" value="YVTN repeat-like/Quinoprotein amine dehydrogenase"/>
    <property type="match status" value="2"/>
</dbReference>
<protein>
    <recommendedName>
        <fullName evidence="8">WD40 repeat-like protein</fullName>
    </recommendedName>
</protein>
<keyword evidence="7" id="KW-1185">Reference proteome</keyword>
<proteinExistence type="inferred from homology"/>
<dbReference type="InterPro" id="IPR051865">
    <property type="entry name" value="WD-repeat_CDT2_adapter"/>
</dbReference>
<comment type="pathway">
    <text evidence="1">Protein modification; protein ubiquitination.</text>
</comment>
<evidence type="ECO:0000313" key="7">
    <source>
        <dbReference type="Proteomes" id="UP000807716"/>
    </source>
</evidence>
<sequence>MTSHGLRASSSSTPSANTCDENAPARGILDMFLAAQGVASLTRKRSLKLTNDENADPRQSPSSPSASSLFLAKSYNTTTVTTAAASTRSNKNIHLLPVVAVHPPPSPPKSLNLLSVLVQRQLIGAKKLRPRTVPTRFRLKDFVSSEKDVYSFVSQDETTLVSASGDQTAKLHDIETRACVGVFSGHNGSIKSVSFKPNDNNIFATAARDGSVFVWDVRCSGTTSTTGETTYRPSDRLLNVHATKSRQSPPKKLKHGADGPNTASAVQYMIHNDNILASTGSLDGCIKYWDVRKHGSYFKLDYPTPLQTSTYIPRTKRAHGLAAMTLSPDGVSLYAVSSDNHLYMYNASTLGAPLRHFTGEHFACSSYYIKIAVSPDGQYVASGSSKNLYVWDVDRPHAKPLIFHGHEREVTAVDWAKDLGQGTQLSGCSDDATVRIWKPNSQLAQECRKDDKLRNTHGIVSE</sequence>
<feature type="compositionally biased region" description="Polar residues" evidence="5">
    <location>
        <begin position="1"/>
        <end position="20"/>
    </location>
</feature>
<evidence type="ECO:0000256" key="1">
    <source>
        <dbReference type="ARBA" id="ARBA00004906"/>
    </source>
</evidence>
<gene>
    <name evidence="6" type="ORF">DFQ27_003783</name>
</gene>
<dbReference type="AlphaFoldDB" id="A0A9P6U5C0"/>
<organism evidence="6 7">
    <name type="scientific">Actinomortierella ambigua</name>
    <dbReference type="NCBI Taxonomy" id="1343610"/>
    <lineage>
        <taxon>Eukaryota</taxon>
        <taxon>Fungi</taxon>
        <taxon>Fungi incertae sedis</taxon>
        <taxon>Mucoromycota</taxon>
        <taxon>Mortierellomycotina</taxon>
        <taxon>Mortierellomycetes</taxon>
        <taxon>Mortierellales</taxon>
        <taxon>Mortierellaceae</taxon>
        <taxon>Actinomortierella</taxon>
    </lineage>
</organism>
<dbReference type="Pfam" id="PF00400">
    <property type="entry name" value="WD40"/>
    <property type="match status" value="4"/>
</dbReference>
<comment type="similarity">
    <text evidence="3">Belongs to the WD repeat cdt2 family.</text>
</comment>
<dbReference type="InterPro" id="IPR015943">
    <property type="entry name" value="WD40/YVTN_repeat-like_dom_sf"/>
</dbReference>
<comment type="caution">
    <text evidence="6">The sequence shown here is derived from an EMBL/GenBank/DDBJ whole genome shotgun (WGS) entry which is preliminary data.</text>
</comment>
<dbReference type="PROSITE" id="PS50294">
    <property type="entry name" value="WD_REPEATS_REGION"/>
    <property type="match status" value="2"/>
</dbReference>
<dbReference type="InterPro" id="IPR001680">
    <property type="entry name" value="WD40_rpt"/>
</dbReference>
<feature type="repeat" description="WD" evidence="4">
    <location>
        <begin position="403"/>
        <end position="438"/>
    </location>
</feature>
<evidence type="ECO:0000313" key="6">
    <source>
        <dbReference type="EMBL" id="KAG0259971.1"/>
    </source>
</evidence>
<dbReference type="GO" id="GO:0030674">
    <property type="term" value="F:protein-macromolecule adaptor activity"/>
    <property type="evidence" value="ECO:0007669"/>
    <property type="project" value="TreeGrafter"/>
</dbReference>
<name>A0A9P6U5C0_9FUNG</name>
<dbReference type="InterPro" id="IPR036322">
    <property type="entry name" value="WD40_repeat_dom_sf"/>
</dbReference>
<dbReference type="GO" id="GO:0043161">
    <property type="term" value="P:proteasome-mediated ubiquitin-dependent protein catabolic process"/>
    <property type="evidence" value="ECO:0007669"/>
    <property type="project" value="TreeGrafter"/>
</dbReference>
<keyword evidence="2" id="KW-0833">Ubl conjugation pathway</keyword>
<feature type="region of interest" description="Disordered" evidence="5">
    <location>
        <begin position="49"/>
        <end position="68"/>
    </location>
</feature>
<dbReference type="Proteomes" id="UP000807716">
    <property type="component" value="Unassembled WGS sequence"/>
</dbReference>
<feature type="repeat" description="WD" evidence="4">
    <location>
        <begin position="183"/>
        <end position="225"/>
    </location>
</feature>
<dbReference type="PANTHER" id="PTHR22852">
    <property type="entry name" value="LETHAL 2 DENTICLELESS PROTEIN RETINOIC ACID-REGULATED NUCLEAR MATRIX-ASSOCIATED PROTEIN"/>
    <property type="match status" value="1"/>
</dbReference>
<keyword evidence="4" id="KW-0853">WD repeat</keyword>
<evidence type="ECO:0000256" key="5">
    <source>
        <dbReference type="SAM" id="MobiDB-lite"/>
    </source>
</evidence>
<dbReference type="GO" id="GO:0005634">
    <property type="term" value="C:nucleus"/>
    <property type="evidence" value="ECO:0007669"/>
    <property type="project" value="TreeGrafter"/>
</dbReference>
<evidence type="ECO:0000256" key="3">
    <source>
        <dbReference type="ARBA" id="ARBA00038344"/>
    </source>
</evidence>
<evidence type="ECO:0008006" key="8">
    <source>
        <dbReference type="Google" id="ProtNLM"/>
    </source>
</evidence>
<dbReference type="SUPFAM" id="SSF50978">
    <property type="entry name" value="WD40 repeat-like"/>
    <property type="match status" value="1"/>
</dbReference>
<dbReference type="OrthoDB" id="2096344at2759"/>
<dbReference type="EMBL" id="JAAAJB010000264">
    <property type="protein sequence ID" value="KAG0259971.1"/>
    <property type="molecule type" value="Genomic_DNA"/>
</dbReference>
<reference evidence="6" key="1">
    <citation type="journal article" date="2020" name="Fungal Divers.">
        <title>Resolving the Mortierellaceae phylogeny through synthesis of multi-gene phylogenetics and phylogenomics.</title>
        <authorList>
            <person name="Vandepol N."/>
            <person name="Liber J."/>
            <person name="Desiro A."/>
            <person name="Na H."/>
            <person name="Kennedy M."/>
            <person name="Barry K."/>
            <person name="Grigoriev I.V."/>
            <person name="Miller A.N."/>
            <person name="O'Donnell K."/>
            <person name="Stajich J.E."/>
            <person name="Bonito G."/>
        </authorList>
    </citation>
    <scope>NUCLEOTIDE SEQUENCE</scope>
    <source>
        <strain evidence="6">BC1065</strain>
    </source>
</reference>